<dbReference type="PANTHER" id="PTHR23117:SF13">
    <property type="entry name" value="GUANYLATE KINASE"/>
    <property type="match status" value="1"/>
</dbReference>
<comment type="subcellular location">
    <subcellularLocation>
        <location evidence="11">Cytoplasm</location>
    </subcellularLocation>
</comment>
<comment type="similarity">
    <text evidence="2 11">Belongs to the guanylate kinase family.</text>
</comment>
<dbReference type="PANTHER" id="PTHR23117">
    <property type="entry name" value="GUANYLATE KINASE-RELATED"/>
    <property type="match status" value="1"/>
</dbReference>
<evidence type="ECO:0000256" key="9">
    <source>
        <dbReference type="ARBA" id="ARBA00030128"/>
    </source>
</evidence>
<keyword evidence="5 11" id="KW-0808">Transferase</keyword>
<keyword evidence="7 11" id="KW-0418">Kinase</keyword>
<comment type="function">
    <text evidence="1 11">Essential for recycling GMP and indirectly, cGMP.</text>
</comment>
<dbReference type="Proteomes" id="UP001348265">
    <property type="component" value="Unassembled WGS sequence"/>
</dbReference>
<evidence type="ECO:0000256" key="6">
    <source>
        <dbReference type="ARBA" id="ARBA00022741"/>
    </source>
</evidence>
<keyword evidence="6 11" id="KW-0547">Nucleotide-binding</keyword>
<dbReference type="InterPro" id="IPR008144">
    <property type="entry name" value="Guanylate_kin-like_dom"/>
</dbReference>
<protein>
    <recommendedName>
        <fullName evidence="4 11">Guanylate kinase</fullName>
        <ecNumber evidence="3 11">2.7.4.8</ecNumber>
    </recommendedName>
    <alternativeName>
        <fullName evidence="9 11">GMP kinase</fullName>
    </alternativeName>
</protein>
<dbReference type="HAMAP" id="MF_00328">
    <property type="entry name" value="Guanylate_kinase"/>
    <property type="match status" value="1"/>
</dbReference>
<dbReference type="Pfam" id="PF00625">
    <property type="entry name" value="Guanylate_kin"/>
    <property type="match status" value="1"/>
</dbReference>
<evidence type="ECO:0000256" key="1">
    <source>
        <dbReference type="ARBA" id="ARBA00003531"/>
    </source>
</evidence>
<dbReference type="NCBIfam" id="TIGR03263">
    <property type="entry name" value="guanyl_kin"/>
    <property type="match status" value="1"/>
</dbReference>
<evidence type="ECO:0000256" key="3">
    <source>
        <dbReference type="ARBA" id="ARBA00012961"/>
    </source>
</evidence>
<evidence type="ECO:0000256" key="8">
    <source>
        <dbReference type="ARBA" id="ARBA00022840"/>
    </source>
</evidence>
<dbReference type="SUPFAM" id="SSF52540">
    <property type="entry name" value="P-loop containing nucleoside triphosphate hydrolases"/>
    <property type="match status" value="1"/>
</dbReference>
<dbReference type="CDD" id="cd00071">
    <property type="entry name" value="GMPK"/>
    <property type="match status" value="1"/>
</dbReference>
<comment type="catalytic activity">
    <reaction evidence="10 11">
        <text>GMP + ATP = GDP + ADP</text>
        <dbReference type="Rhea" id="RHEA:20780"/>
        <dbReference type="ChEBI" id="CHEBI:30616"/>
        <dbReference type="ChEBI" id="CHEBI:58115"/>
        <dbReference type="ChEBI" id="CHEBI:58189"/>
        <dbReference type="ChEBI" id="CHEBI:456216"/>
        <dbReference type="EC" id="2.7.4.8"/>
    </reaction>
</comment>
<evidence type="ECO:0000256" key="4">
    <source>
        <dbReference type="ARBA" id="ARBA00016296"/>
    </source>
</evidence>
<evidence type="ECO:0000256" key="10">
    <source>
        <dbReference type="ARBA" id="ARBA00048594"/>
    </source>
</evidence>
<comment type="caution">
    <text evidence="14">The sequence shown here is derived from an EMBL/GenBank/DDBJ whole genome shotgun (WGS) entry which is preliminary data.</text>
</comment>
<dbReference type="EC" id="2.7.4.8" evidence="3 11"/>
<feature type="compositionally biased region" description="Polar residues" evidence="12">
    <location>
        <begin position="1"/>
        <end position="12"/>
    </location>
</feature>
<dbReference type="InterPro" id="IPR008145">
    <property type="entry name" value="GK/Ca_channel_bsu"/>
</dbReference>
<dbReference type="Gene3D" id="3.30.63.10">
    <property type="entry name" value="Guanylate Kinase phosphate binding domain"/>
    <property type="match status" value="1"/>
</dbReference>
<evidence type="ECO:0000313" key="14">
    <source>
        <dbReference type="EMBL" id="MEF3117249.1"/>
    </source>
</evidence>
<evidence type="ECO:0000256" key="12">
    <source>
        <dbReference type="SAM" id="MobiDB-lite"/>
    </source>
</evidence>
<evidence type="ECO:0000256" key="2">
    <source>
        <dbReference type="ARBA" id="ARBA00005790"/>
    </source>
</evidence>
<feature type="binding site" evidence="11">
    <location>
        <begin position="24"/>
        <end position="31"/>
    </location>
    <ligand>
        <name>ATP</name>
        <dbReference type="ChEBI" id="CHEBI:30616"/>
    </ligand>
</feature>
<accession>A0ABU7X1P0</accession>
<dbReference type="InterPro" id="IPR027417">
    <property type="entry name" value="P-loop_NTPase"/>
</dbReference>
<dbReference type="Gene3D" id="3.40.50.300">
    <property type="entry name" value="P-loop containing nucleotide triphosphate hydrolases"/>
    <property type="match status" value="1"/>
</dbReference>
<dbReference type="GO" id="GO:0004385">
    <property type="term" value="F:GMP kinase activity"/>
    <property type="evidence" value="ECO:0007669"/>
    <property type="project" value="UniProtKB-EC"/>
</dbReference>
<evidence type="ECO:0000259" key="13">
    <source>
        <dbReference type="PROSITE" id="PS50052"/>
    </source>
</evidence>
<dbReference type="InterPro" id="IPR020590">
    <property type="entry name" value="Guanylate_kinase_CS"/>
</dbReference>
<dbReference type="PROSITE" id="PS50052">
    <property type="entry name" value="GUANYLATE_KINASE_2"/>
    <property type="match status" value="1"/>
</dbReference>
<evidence type="ECO:0000256" key="7">
    <source>
        <dbReference type="ARBA" id="ARBA00022777"/>
    </source>
</evidence>
<proteinExistence type="inferred from homology"/>
<sequence length="197" mass="21760">MAATPRGSSPASPDSRPRLTVLSGPSGVGKSTVVAHMRKVHPEVWLSVSATTRKPRPGERHGVQYFFVDDEEFDKLVANGELLEWAEFAGNRYGTPRQAVQDRLEAGEPVLLEIDLQGARQVRESMTEAQLVFLAPPSWEELVRRLTGRGTEAPEVIERRLTAAKVELAAETEFDVTLVNTSVEDVSRELLALMKVL</sequence>
<keyword evidence="11" id="KW-0963">Cytoplasm</keyword>
<dbReference type="SMART" id="SM00072">
    <property type="entry name" value="GuKc"/>
    <property type="match status" value="1"/>
</dbReference>
<evidence type="ECO:0000313" key="15">
    <source>
        <dbReference type="Proteomes" id="UP001348265"/>
    </source>
</evidence>
<feature type="region of interest" description="Disordered" evidence="12">
    <location>
        <begin position="1"/>
        <end position="28"/>
    </location>
</feature>
<organism evidence="14 15">
    <name type="scientific">Streptomyces chrestomyceticus</name>
    <dbReference type="NCBI Taxonomy" id="68185"/>
    <lineage>
        <taxon>Bacteria</taxon>
        <taxon>Bacillati</taxon>
        <taxon>Actinomycetota</taxon>
        <taxon>Actinomycetes</taxon>
        <taxon>Kitasatosporales</taxon>
        <taxon>Streptomycetaceae</taxon>
        <taxon>Streptomyces</taxon>
    </lineage>
</organism>
<dbReference type="PROSITE" id="PS00856">
    <property type="entry name" value="GUANYLATE_KINASE_1"/>
    <property type="match status" value="1"/>
</dbReference>
<dbReference type="EMBL" id="JAVFKM010000017">
    <property type="protein sequence ID" value="MEF3117249.1"/>
    <property type="molecule type" value="Genomic_DNA"/>
</dbReference>
<evidence type="ECO:0000256" key="5">
    <source>
        <dbReference type="ARBA" id="ARBA00022679"/>
    </source>
</evidence>
<feature type="domain" description="Guanylate kinase-like" evidence="13">
    <location>
        <begin position="17"/>
        <end position="197"/>
    </location>
</feature>
<keyword evidence="8 11" id="KW-0067">ATP-binding</keyword>
<keyword evidence="15" id="KW-1185">Reference proteome</keyword>
<evidence type="ECO:0000256" key="11">
    <source>
        <dbReference type="HAMAP-Rule" id="MF_00328"/>
    </source>
</evidence>
<dbReference type="RefSeq" id="WP_032925836.1">
    <property type="nucleotide sequence ID" value="NZ_JAVFKM010000017.1"/>
</dbReference>
<name>A0ABU7X1P0_9ACTN</name>
<reference evidence="14 15" key="1">
    <citation type="submission" date="2023-08" db="EMBL/GenBank/DDBJ databases">
        <authorList>
            <person name="Sharma P."/>
            <person name="Verma V."/>
            <person name="Mohan M.K."/>
            <person name="Dubey A.K."/>
        </authorList>
    </citation>
    <scope>NUCLEOTIDE SEQUENCE [LARGE SCALE GENOMIC DNA]</scope>
    <source>
        <strain evidence="14 15">ADP4</strain>
    </source>
</reference>
<gene>
    <name evidence="11 14" type="primary">gmk</name>
    <name evidence="14" type="ORF">RB636_29155</name>
</gene>
<dbReference type="InterPro" id="IPR017665">
    <property type="entry name" value="Guanylate_kinase"/>
</dbReference>